<gene>
    <name evidence="2" type="ORF">SMGD1_0682</name>
</gene>
<sequence>MEHIQIGMIAFSAFTTLVLFLVVDLTFGRRYHEEDEAKKKAEFKKSFLKVKQL</sequence>
<feature type="transmembrane region" description="Helical" evidence="1">
    <location>
        <begin position="6"/>
        <end position="27"/>
    </location>
</feature>
<keyword evidence="1" id="KW-0472">Membrane</keyword>
<keyword evidence="3" id="KW-1185">Reference proteome</keyword>
<evidence type="ECO:0000313" key="3">
    <source>
        <dbReference type="Proteomes" id="UP000006431"/>
    </source>
</evidence>
<proteinExistence type="predicted"/>
<comment type="caution">
    <text evidence="2">The sequence shown here is derived from an EMBL/GenBank/DDBJ whole genome shotgun (WGS) entry which is preliminary data.</text>
</comment>
<accession>H1FW91</accession>
<keyword evidence="1" id="KW-1133">Transmembrane helix</keyword>
<dbReference type="EMBL" id="AFRZ01000001">
    <property type="protein sequence ID" value="EHP29209.1"/>
    <property type="molecule type" value="Genomic_DNA"/>
</dbReference>
<keyword evidence="1" id="KW-0812">Transmembrane</keyword>
<dbReference type="PATRIC" id="fig|929558.5.peg.680"/>
<evidence type="ECO:0000313" key="2">
    <source>
        <dbReference type="EMBL" id="EHP29209.1"/>
    </source>
</evidence>
<dbReference type="HOGENOM" id="CLU_3066957_0_0_7"/>
<dbReference type="Proteomes" id="UP000006431">
    <property type="component" value="Unassembled WGS sequence"/>
</dbReference>
<reference evidence="2 3" key="1">
    <citation type="journal article" date="2012" name="Proc. Natl. Acad. Sci. U.S.A.">
        <title>Genome and physiology of a model Epsilonproteobacterium responsible for sulfide detoxification in marine oxygen depletion zones.</title>
        <authorList>
            <person name="Grote J."/>
            <person name="Schott T."/>
            <person name="Bruckner C.G."/>
            <person name="Glockner F.O."/>
            <person name="Jost G."/>
            <person name="Teeling H."/>
            <person name="Labrenz M."/>
            <person name="Jurgens K."/>
        </authorList>
    </citation>
    <scope>NUCLEOTIDE SEQUENCE [LARGE SCALE GENOMIC DNA]</scope>
    <source>
        <strain evidence="2 3">GD1</strain>
    </source>
</reference>
<evidence type="ECO:0000256" key="1">
    <source>
        <dbReference type="SAM" id="Phobius"/>
    </source>
</evidence>
<organism evidence="2 3">
    <name type="scientific">Sulfurimonas gotlandica (strain DSM 19862 / JCM 16533 / GD1)</name>
    <dbReference type="NCBI Taxonomy" id="929558"/>
    <lineage>
        <taxon>Bacteria</taxon>
        <taxon>Pseudomonadati</taxon>
        <taxon>Campylobacterota</taxon>
        <taxon>Epsilonproteobacteria</taxon>
        <taxon>Campylobacterales</taxon>
        <taxon>Sulfurimonadaceae</taxon>
        <taxon>Sulfurimonas</taxon>
    </lineage>
</organism>
<dbReference type="STRING" id="929558.SMGD1_0682"/>
<protein>
    <submittedName>
        <fullName evidence="2">Uncharacterized protein</fullName>
    </submittedName>
</protein>
<dbReference type="RefSeq" id="WP_008337970.1">
    <property type="nucleotide sequence ID" value="NZ_AFRZ01000001.1"/>
</dbReference>
<dbReference type="AlphaFoldDB" id="B6BKZ5"/>
<accession>B6BKZ5</accession>
<name>B6BKZ5_SULGG</name>